<proteinExistence type="predicted"/>
<reference evidence="1" key="3">
    <citation type="submission" date="2025-09" db="UniProtKB">
        <authorList>
            <consortium name="Ensembl"/>
        </authorList>
    </citation>
    <scope>IDENTIFICATION</scope>
</reference>
<organism evidence="1 2">
    <name type="scientific">Aquila chrysaetos chrysaetos</name>
    <dbReference type="NCBI Taxonomy" id="223781"/>
    <lineage>
        <taxon>Eukaryota</taxon>
        <taxon>Metazoa</taxon>
        <taxon>Chordata</taxon>
        <taxon>Craniata</taxon>
        <taxon>Vertebrata</taxon>
        <taxon>Euteleostomi</taxon>
        <taxon>Archelosauria</taxon>
        <taxon>Archosauria</taxon>
        <taxon>Dinosauria</taxon>
        <taxon>Saurischia</taxon>
        <taxon>Theropoda</taxon>
        <taxon>Coelurosauria</taxon>
        <taxon>Aves</taxon>
        <taxon>Neognathae</taxon>
        <taxon>Neoaves</taxon>
        <taxon>Telluraves</taxon>
        <taxon>Accipitrimorphae</taxon>
        <taxon>Accipitriformes</taxon>
        <taxon>Accipitridae</taxon>
        <taxon>Accipitrinae</taxon>
        <taxon>Aquila</taxon>
    </lineage>
</organism>
<dbReference type="Proteomes" id="UP000472275">
    <property type="component" value="Chromosome 1"/>
</dbReference>
<dbReference type="InParanoid" id="A0A663DJS5"/>
<keyword evidence="2" id="KW-1185">Reference proteome</keyword>
<name>A0A663DJS5_AQUCH</name>
<accession>A0A663DJS5</accession>
<evidence type="ECO:0000313" key="2">
    <source>
        <dbReference type="Proteomes" id="UP000472275"/>
    </source>
</evidence>
<reference evidence="1" key="2">
    <citation type="submission" date="2025-08" db="UniProtKB">
        <authorList>
            <consortium name="Ensembl"/>
        </authorList>
    </citation>
    <scope>IDENTIFICATION</scope>
</reference>
<dbReference type="AlphaFoldDB" id="A0A663DJS5"/>
<protein>
    <submittedName>
        <fullName evidence="1">Uncharacterized protein</fullName>
    </submittedName>
</protein>
<evidence type="ECO:0000313" key="1">
    <source>
        <dbReference type="Ensembl" id="ENSACCP00020000117.1"/>
    </source>
</evidence>
<reference evidence="1" key="1">
    <citation type="submission" date="2021-03" db="EMBL/GenBank/DDBJ databases">
        <authorList>
            <consortium name="Wellcome Sanger Institute Data Sharing"/>
        </authorList>
    </citation>
    <scope>NUCLEOTIDE SEQUENCE [LARGE SCALE GENOMIC DNA]</scope>
</reference>
<dbReference type="Ensembl" id="ENSACCT00020000118.1">
    <property type="protein sequence ID" value="ENSACCP00020000117.1"/>
    <property type="gene ID" value="ENSACCG00020000082.1"/>
</dbReference>
<sequence length="141" mass="14961">MQISQHGLPKAILATFCCGGNKTSMGDAVGKDSFQIWAGGMEPQPAALRSEPGDLHHGGAGFVPPSPLLSVRERERCGLVSRALTKSWASHVASQRAAFFQATGGTALVVWLCPRAPGLQIATLSQQLWSLVWCRIPGCHA</sequence>